<protein>
    <submittedName>
        <fullName evidence="1">Uncharacterized protein</fullName>
    </submittedName>
</protein>
<reference evidence="2" key="2">
    <citation type="journal article" date="2013" name="PLoS Genet.">
        <title>Comparative genome structure, secondary metabolite, and effector coding capacity across Cochliobolus pathogens.</title>
        <authorList>
            <person name="Condon B.J."/>
            <person name="Leng Y."/>
            <person name="Wu D."/>
            <person name="Bushley K.E."/>
            <person name="Ohm R.A."/>
            <person name="Otillar R."/>
            <person name="Martin J."/>
            <person name="Schackwitz W."/>
            <person name="Grimwood J."/>
            <person name="MohdZainudin N."/>
            <person name="Xue C."/>
            <person name="Wang R."/>
            <person name="Manning V.A."/>
            <person name="Dhillon B."/>
            <person name="Tu Z.J."/>
            <person name="Steffenson B.J."/>
            <person name="Salamov A."/>
            <person name="Sun H."/>
            <person name="Lowry S."/>
            <person name="LaButti K."/>
            <person name="Han J."/>
            <person name="Copeland A."/>
            <person name="Lindquist E."/>
            <person name="Barry K."/>
            <person name="Schmutz J."/>
            <person name="Baker S.E."/>
            <person name="Ciuffetti L.M."/>
            <person name="Grigoriev I.V."/>
            <person name="Zhong S."/>
            <person name="Turgeon B.G."/>
        </authorList>
    </citation>
    <scope>NUCLEOTIDE SEQUENCE [LARGE SCALE GENOMIC DNA]</scope>
    <source>
        <strain evidence="2">ND90Pr / ATCC 201652</strain>
    </source>
</reference>
<dbReference type="AlphaFoldDB" id="M2SHH3"/>
<dbReference type="OrthoDB" id="10336105at2759"/>
<sequence>MQGCSKTETCHAGRRPKNRTFGFDSYKSGVPMQFLYTTFYEITQELLAVAKLSSFVVTRTLVITDRSEAWNVYGRSGVSRRGCTVSRSHLSNHALVNECTVYRENVIVL</sequence>
<evidence type="ECO:0000313" key="2">
    <source>
        <dbReference type="Proteomes" id="UP000016934"/>
    </source>
</evidence>
<evidence type="ECO:0000313" key="1">
    <source>
        <dbReference type="EMBL" id="EMD61865.1"/>
    </source>
</evidence>
<dbReference type="Proteomes" id="UP000016934">
    <property type="component" value="Unassembled WGS sequence"/>
</dbReference>
<name>M2SHH3_COCSN</name>
<dbReference type="RefSeq" id="XP_007702085.1">
    <property type="nucleotide sequence ID" value="XM_007703895.1"/>
</dbReference>
<reference evidence="1 2" key="1">
    <citation type="journal article" date="2012" name="PLoS Pathog.">
        <title>Diverse lifestyles and strategies of plant pathogenesis encoded in the genomes of eighteen Dothideomycetes fungi.</title>
        <authorList>
            <person name="Ohm R.A."/>
            <person name="Feau N."/>
            <person name="Henrissat B."/>
            <person name="Schoch C.L."/>
            <person name="Horwitz B.A."/>
            <person name="Barry K.W."/>
            <person name="Condon B.J."/>
            <person name="Copeland A.C."/>
            <person name="Dhillon B."/>
            <person name="Glaser F."/>
            <person name="Hesse C.N."/>
            <person name="Kosti I."/>
            <person name="LaButti K."/>
            <person name="Lindquist E.A."/>
            <person name="Lucas S."/>
            <person name="Salamov A.A."/>
            <person name="Bradshaw R.E."/>
            <person name="Ciuffetti L."/>
            <person name="Hamelin R.C."/>
            <person name="Kema G.H.J."/>
            <person name="Lawrence C."/>
            <person name="Scott J.A."/>
            <person name="Spatafora J.W."/>
            <person name="Turgeon B.G."/>
            <person name="de Wit P.J.G.M."/>
            <person name="Zhong S."/>
            <person name="Goodwin S.B."/>
            <person name="Grigoriev I.V."/>
        </authorList>
    </citation>
    <scope>NUCLEOTIDE SEQUENCE [LARGE SCALE GENOMIC DNA]</scope>
    <source>
        <strain evidence="2">ND90Pr / ATCC 201652</strain>
    </source>
</reference>
<accession>M2SHH3</accession>
<dbReference type="HOGENOM" id="CLU_2209770_0_0_1"/>
<organism evidence="1 2">
    <name type="scientific">Cochliobolus sativus (strain ND90Pr / ATCC 201652)</name>
    <name type="common">Common root rot and spot blotch fungus</name>
    <name type="synonym">Bipolaris sorokiniana</name>
    <dbReference type="NCBI Taxonomy" id="665912"/>
    <lineage>
        <taxon>Eukaryota</taxon>
        <taxon>Fungi</taxon>
        <taxon>Dikarya</taxon>
        <taxon>Ascomycota</taxon>
        <taxon>Pezizomycotina</taxon>
        <taxon>Dothideomycetes</taxon>
        <taxon>Pleosporomycetidae</taxon>
        <taxon>Pleosporales</taxon>
        <taxon>Pleosporineae</taxon>
        <taxon>Pleosporaceae</taxon>
        <taxon>Bipolaris</taxon>
    </lineage>
</organism>
<keyword evidence="2" id="KW-1185">Reference proteome</keyword>
<dbReference type="EMBL" id="KB445647">
    <property type="protein sequence ID" value="EMD61865.1"/>
    <property type="molecule type" value="Genomic_DNA"/>
</dbReference>
<dbReference type="KEGG" id="bsc:COCSADRAFT_38664"/>
<gene>
    <name evidence="1" type="ORF">COCSADRAFT_38664</name>
</gene>
<dbReference type="GeneID" id="19139312"/>
<proteinExistence type="predicted"/>